<keyword evidence="3" id="KW-0653">Protein transport</keyword>
<organism evidence="4 5">
    <name type="scientific">Trichomonas vaginalis (strain ATCC PRA-98 / G3)</name>
    <dbReference type="NCBI Taxonomy" id="412133"/>
    <lineage>
        <taxon>Eukaryota</taxon>
        <taxon>Metamonada</taxon>
        <taxon>Parabasalia</taxon>
        <taxon>Trichomonadida</taxon>
        <taxon>Trichomonadidae</taxon>
        <taxon>Trichomonas</taxon>
    </lineage>
</organism>
<dbReference type="SUPFAM" id="SSF48452">
    <property type="entry name" value="TPR-like"/>
    <property type="match status" value="1"/>
</dbReference>
<dbReference type="GO" id="GO:0019905">
    <property type="term" value="F:syntaxin binding"/>
    <property type="evidence" value="ECO:0000318"/>
    <property type="project" value="GO_Central"/>
</dbReference>
<proteinExistence type="inferred from homology"/>
<dbReference type="InterPro" id="IPR000744">
    <property type="entry name" value="NSF_attach"/>
</dbReference>
<evidence type="ECO:0000256" key="3">
    <source>
        <dbReference type="ARBA" id="ARBA00022927"/>
    </source>
</evidence>
<dbReference type="Proteomes" id="UP000001542">
    <property type="component" value="Unassembled WGS sequence"/>
</dbReference>
<dbReference type="AlphaFoldDB" id="A2G7B4"/>
<evidence type="ECO:0000313" key="5">
    <source>
        <dbReference type="Proteomes" id="UP000001542"/>
    </source>
</evidence>
<name>A2G7B4_TRIV3</name>
<dbReference type="VEuPathDB" id="TrichDB:TVAGG3_0875290"/>
<comment type="similarity">
    <text evidence="1">Belongs to the SNAP family.</text>
</comment>
<dbReference type="eggNOG" id="KOG1586">
    <property type="taxonomic scope" value="Eukaryota"/>
</dbReference>
<sequence>MEDRAKEYIKEAQKKLNKFFSTEASKNEQAAPLFNLAGNSFKAARLFQEAGEAYEKSAECYERARDVSSSTNELQNAAKAYAKAQNFSKAIDMFIRAANFYRESNKTSQAAKLLVEASKVFLEDENQDQAVQVLEEAVQIYEDENQPSSACQHITTIADIKSGQKNYVDASKLYRKVAEIRLADRLTQLAATEYMEKATLCQLAAGDLIGAEKMCDEFVNAAPQFDSTREYKLLKALFEAFRNHDNQARATAVAEYDSIKRLDKWHIEVHTDIMNIIQGNTGDEEEENGLL</sequence>
<dbReference type="PANTHER" id="PTHR13768">
    <property type="entry name" value="SOLUBLE NSF ATTACHMENT PROTEIN SNAP"/>
    <property type="match status" value="1"/>
</dbReference>
<evidence type="ECO:0000313" key="4">
    <source>
        <dbReference type="EMBL" id="EAX86953.1"/>
    </source>
</evidence>
<dbReference type="InParanoid" id="A2G7B4"/>
<dbReference type="EMBL" id="DS114540">
    <property type="protein sequence ID" value="EAX86953.1"/>
    <property type="molecule type" value="Genomic_DNA"/>
</dbReference>
<dbReference type="GO" id="GO:0031201">
    <property type="term" value="C:SNARE complex"/>
    <property type="evidence" value="ECO:0000318"/>
    <property type="project" value="GO_Central"/>
</dbReference>
<reference evidence="4" key="1">
    <citation type="submission" date="2006-10" db="EMBL/GenBank/DDBJ databases">
        <authorList>
            <person name="Amadeo P."/>
            <person name="Zhao Q."/>
            <person name="Wortman J."/>
            <person name="Fraser-Liggett C."/>
            <person name="Carlton J."/>
        </authorList>
    </citation>
    <scope>NUCLEOTIDE SEQUENCE</scope>
    <source>
        <strain evidence="4">G3</strain>
    </source>
</reference>
<dbReference type="GO" id="GO:0035494">
    <property type="term" value="P:SNARE complex disassembly"/>
    <property type="evidence" value="ECO:0000318"/>
    <property type="project" value="GO_Central"/>
</dbReference>
<gene>
    <name evidence="4" type="ORF">TVAG_176230</name>
</gene>
<dbReference type="STRING" id="5722.A2G7B4"/>
<evidence type="ECO:0000256" key="1">
    <source>
        <dbReference type="ARBA" id="ARBA00010050"/>
    </source>
</evidence>
<dbReference type="Gene3D" id="1.25.40.10">
    <property type="entry name" value="Tetratricopeptide repeat domain"/>
    <property type="match status" value="1"/>
</dbReference>
<dbReference type="GO" id="GO:0006886">
    <property type="term" value="P:intracellular protein transport"/>
    <property type="evidence" value="ECO:0000318"/>
    <property type="project" value="GO_Central"/>
</dbReference>
<keyword evidence="2" id="KW-0813">Transport</keyword>
<dbReference type="InterPro" id="IPR011990">
    <property type="entry name" value="TPR-like_helical_dom_sf"/>
</dbReference>
<accession>A2G7B4</accession>
<dbReference type="VEuPathDB" id="TrichDB:TVAG_176230"/>
<dbReference type="KEGG" id="tva:4744601"/>
<dbReference type="PRINTS" id="PR00448">
    <property type="entry name" value="NSFATTACHMNT"/>
</dbReference>
<reference evidence="4" key="2">
    <citation type="journal article" date="2007" name="Science">
        <title>Draft genome sequence of the sexually transmitted pathogen Trichomonas vaginalis.</title>
        <authorList>
            <person name="Carlton J.M."/>
            <person name="Hirt R.P."/>
            <person name="Silva J.C."/>
            <person name="Delcher A.L."/>
            <person name="Schatz M."/>
            <person name="Zhao Q."/>
            <person name="Wortman J.R."/>
            <person name="Bidwell S.L."/>
            <person name="Alsmark U.C.M."/>
            <person name="Besteiro S."/>
            <person name="Sicheritz-Ponten T."/>
            <person name="Noel C.J."/>
            <person name="Dacks J.B."/>
            <person name="Foster P.G."/>
            <person name="Simillion C."/>
            <person name="Van de Peer Y."/>
            <person name="Miranda-Saavedra D."/>
            <person name="Barton G.J."/>
            <person name="Westrop G.D."/>
            <person name="Mueller S."/>
            <person name="Dessi D."/>
            <person name="Fiori P.L."/>
            <person name="Ren Q."/>
            <person name="Paulsen I."/>
            <person name="Zhang H."/>
            <person name="Bastida-Corcuera F.D."/>
            <person name="Simoes-Barbosa A."/>
            <person name="Brown M.T."/>
            <person name="Hayes R.D."/>
            <person name="Mukherjee M."/>
            <person name="Okumura C.Y."/>
            <person name="Schneider R."/>
            <person name="Smith A.J."/>
            <person name="Vanacova S."/>
            <person name="Villalvazo M."/>
            <person name="Haas B.J."/>
            <person name="Pertea M."/>
            <person name="Feldblyum T.V."/>
            <person name="Utterback T.R."/>
            <person name="Shu C.L."/>
            <person name="Osoegawa K."/>
            <person name="de Jong P.J."/>
            <person name="Hrdy I."/>
            <person name="Horvathova L."/>
            <person name="Zubacova Z."/>
            <person name="Dolezal P."/>
            <person name="Malik S.B."/>
            <person name="Logsdon J.M. Jr."/>
            <person name="Henze K."/>
            <person name="Gupta A."/>
            <person name="Wang C.C."/>
            <person name="Dunne R.L."/>
            <person name="Upcroft J.A."/>
            <person name="Upcroft P."/>
            <person name="White O."/>
            <person name="Salzberg S.L."/>
            <person name="Tang P."/>
            <person name="Chiu C.-H."/>
            <person name="Lee Y.-S."/>
            <person name="Embley T.M."/>
            <person name="Coombs G.H."/>
            <person name="Mottram J.C."/>
            <person name="Tachezy J."/>
            <person name="Fraser-Liggett C.M."/>
            <person name="Johnson P.J."/>
        </authorList>
    </citation>
    <scope>NUCLEOTIDE SEQUENCE [LARGE SCALE GENOMIC DNA]</scope>
    <source>
        <strain evidence="4">G3</strain>
    </source>
</reference>
<evidence type="ECO:0000256" key="2">
    <source>
        <dbReference type="ARBA" id="ARBA00022448"/>
    </source>
</evidence>
<dbReference type="PANTHER" id="PTHR13768:SF8">
    <property type="entry name" value="ALPHA-SOLUBLE NSF ATTACHMENT PROTEIN"/>
    <property type="match status" value="1"/>
</dbReference>
<dbReference type="GO" id="GO:0005483">
    <property type="term" value="F:soluble NSF attachment protein activity"/>
    <property type="evidence" value="ECO:0000318"/>
    <property type="project" value="GO_Central"/>
</dbReference>
<dbReference type="SMR" id="A2G7B4"/>
<protein>
    <submittedName>
        <fullName evidence="4">Alpha-soluble NSF attachment protein, putative</fullName>
    </submittedName>
</protein>
<dbReference type="OrthoDB" id="9984275at2759"/>
<dbReference type="OMA" id="EKAGNMY"/>
<keyword evidence="5" id="KW-1185">Reference proteome</keyword>
<dbReference type="Pfam" id="PF14938">
    <property type="entry name" value="SNAP"/>
    <property type="match status" value="1"/>
</dbReference>
<dbReference type="RefSeq" id="XP_001299883.1">
    <property type="nucleotide sequence ID" value="XM_001299882.1"/>
</dbReference>